<evidence type="ECO:0000313" key="1">
    <source>
        <dbReference type="EMBL" id="PLB54734.1"/>
    </source>
</evidence>
<dbReference type="VEuPathDB" id="FungiDB:P170DRAFT_470179"/>
<keyword evidence="2" id="KW-1185">Reference proteome</keyword>
<reference evidence="1 2" key="1">
    <citation type="submission" date="2016-12" db="EMBL/GenBank/DDBJ databases">
        <title>The genomes of Aspergillus section Nigri reveals drivers in fungal speciation.</title>
        <authorList>
            <consortium name="DOE Joint Genome Institute"/>
            <person name="Vesth T.C."/>
            <person name="Nybo J."/>
            <person name="Theobald S."/>
            <person name="Brandl J."/>
            <person name="Frisvad J.C."/>
            <person name="Nielsen K.F."/>
            <person name="Lyhne E.K."/>
            <person name="Kogle M.E."/>
            <person name="Kuo A."/>
            <person name="Riley R."/>
            <person name="Clum A."/>
            <person name="Nolan M."/>
            <person name="Lipzen A."/>
            <person name="Salamov A."/>
            <person name="Henrissat B."/>
            <person name="Wiebenga A."/>
            <person name="De Vries R.P."/>
            <person name="Grigoriev I.V."/>
            <person name="Mortensen U.H."/>
            <person name="Andersen M.R."/>
            <person name="Baker S.E."/>
        </authorList>
    </citation>
    <scope>NUCLEOTIDE SEQUENCE [LARGE SCALE GENOMIC DNA]</scope>
    <source>
        <strain evidence="1 2">IBT 23096</strain>
    </source>
</reference>
<evidence type="ECO:0000313" key="2">
    <source>
        <dbReference type="Proteomes" id="UP000234275"/>
    </source>
</evidence>
<dbReference type="Proteomes" id="UP000234275">
    <property type="component" value="Unassembled WGS sequence"/>
</dbReference>
<dbReference type="InterPro" id="IPR027417">
    <property type="entry name" value="P-loop_NTPase"/>
</dbReference>
<dbReference type="GeneID" id="36560420"/>
<dbReference type="EMBL" id="MSFO01000001">
    <property type="protein sequence ID" value="PLB54734.1"/>
    <property type="molecule type" value="Genomic_DNA"/>
</dbReference>
<dbReference type="SUPFAM" id="SSF52540">
    <property type="entry name" value="P-loop containing nucleoside triphosphate hydrolases"/>
    <property type="match status" value="1"/>
</dbReference>
<organism evidence="1 2">
    <name type="scientific">Aspergillus steynii IBT 23096</name>
    <dbReference type="NCBI Taxonomy" id="1392250"/>
    <lineage>
        <taxon>Eukaryota</taxon>
        <taxon>Fungi</taxon>
        <taxon>Dikarya</taxon>
        <taxon>Ascomycota</taxon>
        <taxon>Pezizomycotina</taxon>
        <taxon>Eurotiomycetes</taxon>
        <taxon>Eurotiomycetidae</taxon>
        <taxon>Eurotiales</taxon>
        <taxon>Aspergillaceae</taxon>
        <taxon>Aspergillus</taxon>
        <taxon>Aspergillus subgen. Circumdati</taxon>
    </lineage>
</organism>
<dbReference type="Gene3D" id="3.40.50.300">
    <property type="entry name" value="P-loop containing nucleotide triphosphate hydrolases"/>
    <property type="match status" value="1"/>
</dbReference>
<protein>
    <submittedName>
        <fullName evidence="1">Uncharacterized protein</fullName>
    </submittedName>
</protein>
<sequence length="107" mass="12154">MLTTGDFADCPPQTRALAARYLAYDCPKLRMLAKLLHDEGAFVVDGEPNRFIVFCQWPLTLWVTELFIDALGIDYEVIRSSVAMEKRPLIAEWFNDPASTCRVLLTT</sequence>
<dbReference type="RefSeq" id="XP_024710036.1">
    <property type="nucleotide sequence ID" value="XM_024852722.1"/>
</dbReference>
<dbReference type="STRING" id="1392250.A0A2I2GPD3"/>
<name>A0A2I2GPD3_9EURO</name>
<dbReference type="OrthoDB" id="2117591at2759"/>
<accession>A0A2I2GPD3</accession>
<proteinExistence type="predicted"/>
<gene>
    <name evidence="1" type="ORF">P170DRAFT_470179</name>
</gene>
<comment type="caution">
    <text evidence="1">The sequence shown here is derived from an EMBL/GenBank/DDBJ whole genome shotgun (WGS) entry which is preliminary data.</text>
</comment>
<dbReference type="AlphaFoldDB" id="A0A2I2GPD3"/>